<feature type="chain" id="PRO_5002908902" description="EGF-like domain-containing protein" evidence="1">
    <location>
        <begin position="24"/>
        <end position="265"/>
    </location>
</feature>
<dbReference type="eggNOG" id="ENOG502QQ68">
    <property type="taxonomic scope" value="Eukaryota"/>
</dbReference>
<dbReference type="AlphaFoldDB" id="C1E2E4"/>
<dbReference type="EMBL" id="CP001324">
    <property type="protein sequence ID" value="ACO62326.1"/>
    <property type="molecule type" value="Genomic_DNA"/>
</dbReference>
<evidence type="ECO:0000313" key="2">
    <source>
        <dbReference type="EMBL" id="ACO62326.1"/>
    </source>
</evidence>
<sequence>MSAAATLIACVLALAACLQGVSGSGIYDPCASQPDLSAGDGFTIGLAYYPGGSLEDWGTLHPCKSADRANLTAAGVASMTFRPKLDAMTFFRGSEAEEGQVLASVSGANIMTVVAYAGEVRSEPRIARVTSASAVVGGVQPGRVNSLTLVARFDEGRLRYLQWHDLGCGSCARGDLCIHVGEGHQSCAGSETDCSCAGDNCALDLTGSDVLRCQLTLATAFSGTDKHSVPLGSASQIARLGHYSVSGAAGGAGAGALGLAQAALG</sequence>
<name>C1E2E4_MICCC</name>
<dbReference type="GeneID" id="8241837"/>
<evidence type="ECO:0008006" key="4">
    <source>
        <dbReference type="Google" id="ProtNLM"/>
    </source>
</evidence>
<evidence type="ECO:0000313" key="3">
    <source>
        <dbReference type="Proteomes" id="UP000002009"/>
    </source>
</evidence>
<feature type="signal peptide" evidence="1">
    <location>
        <begin position="1"/>
        <end position="23"/>
    </location>
</feature>
<evidence type="ECO:0000256" key="1">
    <source>
        <dbReference type="SAM" id="SignalP"/>
    </source>
</evidence>
<proteinExistence type="predicted"/>
<protein>
    <recommendedName>
        <fullName evidence="4">EGF-like domain-containing protein</fullName>
    </recommendedName>
</protein>
<dbReference type="Proteomes" id="UP000002009">
    <property type="component" value="Chromosome 3"/>
</dbReference>
<gene>
    <name evidence="2" type="ORF">MICPUN_57209</name>
</gene>
<accession>C1E2E4</accession>
<dbReference type="OMA" id="DCNLSIQ"/>
<keyword evidence="1" id="KW-0732">Signal</keyword>
<dbReference type="KEGG" id="mis:MICPUN_57209"/>
<dbReference type="RefSeq" id="XP_002501068.1">
    <property type="nucleotide sequence ID" value="XM_002501022.1"/>
</dbReference>
<dbReference type="STRING" id="296587.C1E2E4"/>
<reference evidence="2 3" key="1">
    <citation type="journal article" date="2009" name="Science">
        <title>Green evolution and dynamic adaptations revealed by genomes of the marine picoeukaryotes Micromonas.</title>
        <authorList>
            <person name="Worden A.Z."/>
            <person name="Lee J.H."/>
            <person name="Mock T."/>
            <person name="Rouze P."/>
            <person name="Simmons M.P."/>
            <person name="Aerts A.L."/>
            <person name="Allen A.E."/>
            <person name="Cuvelier M.L."/>
            <person name="Derelle E."/>
            <person name="Everett M.V."/>
            <person name="Foulon E."/>
            <person name="Grimwood J."/>
            <person name="Gundlach H."/>
            <person name="Henrissat B."/>
            <person name="Napoli C."/>
            <person name="McDonald S.M."/>
            <person name="Parker M.S."/>
            <person name="Rombauts S."/>
            <person name="Salamov A."/>
            <person name="Von Dassow P."/>
            <person name="Badger J.H."/>
            <person name="Coutinho P.M."/>
            <person name="Demir E."/>
            <person name="Dubchak I."/>
            <person name="Gentemann C."/>
            <person name="Eikrem W."/>
            <person name="Gready J.E."/>
            <person name="John U."/>
            <person name="Lanier W."/>
            <person name="Lindquist E.A."/>
            <person name="Lucas S."/>
            <person name="Mayer K.F."/>
            <person name="Moreau H."/>
            <person name="Not F."/>
            <person name="Otillar R."/>
            <person name="Panaud O."/>
            <person name="Pangilinan J."/>
            <person name="Paulsen I."/>
            <person name="Piegu B."/>
            <person name="Poliakov A."/>
            <person name="Robbens S."/>
            <person name="Schmutz J."/>
            <person name="Toulza E."/>
            <person name="Wyss T."/>
            <person name="Zelensky A."/>
            <person name="Zhou K."/>
            <person name="Armbrust E.V."/>
            <person name="Bhattacharya D."/>
            <person name="Goodenough U.W."/>
            <person name="Van de Peer Y."/>
            <person name="Grigoriev I.V."/>
        </authorList>
    </citation>
    <scope>NUCLEOTIDE SEQUENCE [LARGE SCALE GENOMIC DNA]</scope>
    <source>
        <strain evidence="3">RCC299 / NOUM17</strain>
    </source>
</reference>
<dbReference type="OrthoDB" id="507831at2759"/>
<keyword evidence="3" id="KW-1185">Reference proteome</keyword>
<dbReference type="InParanoid" id="C1E2E4"/>
<dbReference type="FunCoup" id="C1E2E4">
    <property type="interactions" value="132"/>
</dbReference>
<organism evidence="2 3">
    <name type="scientific">Micromonas commoda (strain RCC299 / NOUM17 / CCMP2709)</name>
    <name type="common">Picoplanktonic green alga</name>
    <dbReference type="NCBI Taxonomy" id="296587"/>
    <lineage>
        <taxon>Eukaryota</taxon>
        <taxon>Viridiplantae</taxon>
        <taxon>Chlorophyta</taxon>
        <taxon>Mamiellophyceae</taxon>
        <taxon>Mamiellales</taxon>
        <taxon>Mamiellaceae</taxon>
        <taxon>Micromonas</taxon>
    </lineage>
</organism>